<evidence type="ECO:0000313" key="2">
    <source>
        <dbReference type="EMBL" id="SVA45868.1"/>
    </source>
</evidence>
<dbReference type="EMBL" id="UINC01010298">
    <property type="protein sequence ID" value="SVA45868.1"/>
    <property type="molecule type" value="Genomic_DNA"/>
</dbReference>
<gene>
    <name evidence="2" type="ORF">METZ01_LOCUS98722</name>
</gene>
<feature type="non-terminal residue" evidence="2">
    <location>
        <position position="79"/>
    </location>
</feature>
<dbReference type="AlphaFoldDB" id="A0A381W1L0"/>
<protein>
    <submittedName>
        <fullName evidence="2">Uncharacterized protein</fullName>
    </submittedName>
</protein>
<organism evidence="2">
    <name type="scientific">marine metagenome</name>
    <dbReference type="NCBI Taxonomy" id="408172"/>
    <lineage>
        <taxon>unclassified sequences</taxon>
        <taxon>metagenomes</taxon>
        <taxon>ecological metagenomes</taxon>
    </lineage>
</organism>
<evidence type="ECO:0000256" key="1">
    <source>
        <dbReference type="SAM" id="MobiDB-lite"/>
    </source>
</evidence>
<proteinExistence type="predicted"/>
<sequence>MPALLRIRARFLRLAKRGSEQDNESDHSHRLKLPSGKNAAENIPPNAGQFTIKAGVKVGQLLMVEAHLVKNGRMHITHM</sequence>
<name>A0A381W1L0_9ZZZZ</name>
<reference evidence="2" key="1">
    <citation type="submission" date="2018-05" db="EMBL/GenBank/DDBJ databases">
        <authorList>
            <person name="Lanie J.A."/>
            <person name="Ng W.-L."/>
            <person name="Kazmierczak K.M."/>
            <person name="Andrzejewski T.M."/>
            <person name="Davidsen T.M."/>
            <person name="Wayne K.J."/>
            <person name="Tettelin H."/>
            <person name="Glass J.I."/>
            <person name="Rusch D."/>
            <person name="Podicherti R."/>
            <person name="Tsui H.-C.T."/>
            <person name="Winkler M.E."/>
        </authorList>
    </citation>
    <scope>NUCLEOTIDE SEQUENCE</scope>
</reference>
<accession>A0A381W1L0</accession>
<feature type="compositionally biased region" description="Basic and acidic residues" evidence="1">
    <location>
        <begin position="17"/>
        <end position="28"/>
    </location>
</feature>
<feature type="region of interest" description="Disordered" evidence="1">
    <location>
        <begin position="16"/>
        <end position="45"/>
    </location>
</feature>